<sequence length="217" mass="23332">MGGKKKESKDMHPINQAVQKLISMMKECGIEESPVFLTPDYDLTKCAYEHGVPVQTLFGGRSAVFVSEEPVKATTKASFMINATLKKPAQRAAAAGIVNAVAGFLCVSRKLHACSQDQHVSCRETLSGQIKGKKVFCCGEMPDARKLAGSYLVDKPDDADVILITGDGLIDNNSEIIGQCPIEKLLCLGPSTAGVAYFLGCNHFCPYGRANLQTSEE</sequence>
<organism evidence="1 2">
    <name type="scientific">Methanospirillum stamsii</name>
    <dbReference type="NCBI Taxonomy" id="1277351"/>
    <lineage>
        <taxon>Archaea</taxon>
        <taxon>Methanobacteriati</taxon>
        <taxon>Methanobacteriota</taxon>
        <taxon>Stenosarchaea group</taxon>
        <taxon>Methanomicrobia</taxon>
        <taxon>Methanomicrobiales</taxon>
        <taxon>Methanospirillaceae</taxon>
        <taxon>Methanospirillum</taxon>
    </lineage>
</organism>
<evidence type="ECO:0000313" key="1">
    <source>
        <dbReference type="EMBL" id="PWR75676.1"/>
    </source>
</evidence>
<name>A0A2V2NDK8_9EURY</name>
<comment type="caution">
    <text evidence="1">The sequence shown here is derived from an EMBL/GenBank/DDBJ whole genome shotgun (WGS) entry which is preliminary data.</text>
</comment>
<dbReference type="AlphaFoldDB" id="A0A2V2NDK8"/>
<protein>
    <submittedName>
        <fullName evidence="1">Uncharacterized protein</fullName>
    </submittedName>
</protein>
<proteinExistence type="predicted"/>
<dbReference type="SUPFAM" id="SSF159713">
    <property type="entry name" value="Dhaf3308-like"/>
    <property type="match status" value="1"/>
</dbReference>
<accession>A0A2V2NDK8</accession>
<dbReference type="Proteomes" id="UP000245934">
    <property type="component" value="Unassembled WGS sequence"/>
</dbReference>
<reference evidence="1 2" key="1">
    <citation type="submission" date="2018-05" db="EMBL/GenBank/DDBJ databases">
        <title>Draft genome of Methanospirillum stamsii Pt1.</title>
        <authorList>
            <person name="Dueholm M.S."/>
            <person name="Nielsen P.H."/>
            <person name="Bakmann L.F."/>
            <person name="Otzen D.E."/>
        </authorList>
    </citation>
    <scope>NUCLEOTIDE SEQUENCE [LARGE SCALE GENOMIC DNA]</scope>
    <source>
        <strain evidence="1 2">Pt1</strain>
    </source>
</reference>
<evidence type="ECO:0000313" key="2">
    <source>
        <dbReference type="Proteomes" id="UP000245934"/>
    </source>
</evidence>
<dbReference type="EMBL" id="QGMZ01000008">
    <property type="protein sequence ID" value="PWR75676.1"/>
    <property type="molecule type" value="Genomic_DNA"/>
</dbReference>
<keyword evidence="2" id="KW-1185">Reference proteome</keyword>
<gene>
    <name evidence="1" type="ORF">DLD82_03580</name>
</gene>